<dbReference type="EMBL" id="MEIA01000171">
    <property type="protein sequence ID" value="OJF13120.1"/>
    <property type="molecule type" value="Genomic_DNA"/>
</dbReference>
<dbReference type="AlphaFoldDB" id="A0A1K0FK60"/>
<keyword evidence="3" id="KW-1185">Reference proteome</keyword>
<evidence type="ECO:0000313" key="2">
    <source>
        <dbReference type="EMBL" id="OJF13120.1"/>
    </source>
</evidence>
<protein>
    <submittedName>
        <fullName evidence="2">Uncharacterized protein</fullName>
    </submittedName>
</protein>
<evidence type="ECO:0000313" key="3">
    <source>
        <dbReference type="Proteomes" id="UP000182486"/>
    </source>
</evidence>
<comment type="caution">
    <text evidence="2">The sequence shown here is derived from an EMBL/GenBank/DDBJ whole genome shotgun (WGS) entry which is preliminary data.</text>
</comment>
<feature type="signal peptide" evidence="1">
    <location>
        <begin position="1"/>
        <end position="35"/>
    </location>
</feature>
<proteinExistence type="predicted"/>
<evidence type="ECO:0000256" key="1">
    <source>
        <dbReference type="SAM" id="SignalP"/>
    </source>
</evidence>
<accession>A0A1K0FK60</accession>
<feature type="chain" id="PRO_5009663765" evidence="1">
    <location>
        <begin position="36"/>
        <end position="147"/>
    </location>
</feature>
<dbReference type="Proteomes" id="UP000182486">
    <property type="component" value="Unassembled WGS sequence"/>
</dbReference>
<reference evidence="2 3" key="1">
    <citation type="submission" date="2016-09" db="EMBL/GenBank/DDBJ databases">
        <title>Couchioplanes caeruleus draft genome sequence.</title>
        <authorList>
            <person name="Sheehan J."/>
            <person name="Caffrey P."/>
        </authorList>
    </citation>
    <scope>NUCLEOTIDE SEQUENCE [LARGE SCALE GENOMIC DNA]</scope>
    <source>
        <strain evidence="2 3">DSM 43634</strain>
    </source>
</reference>
<keyword evidence="1" id="KW-0732">Signal</keyword>
<organism evidence="2 3">
    <name type="scientific">Couchioplanes caeruleus subsp. caeruleus</name>
    <dbReference type="NCBI Taxonomy" id="56427"/>
    <lineage>
        <taxon>Bacteria</taxon>
        <taxon>Bacillati</taxon>
        <taxon>Actinomycetota</taxon>
        <taxon>Actinomycetes</taxon>
        <taxon>Micromonosporales</taxon>
        <taxon>Micromonosporaceae</taxon>
        <taxon>Couchioplanes</taxon>
    </lineage>
</organism>
<gene>
    <name evidence="2" type="ORF">BG844_16930</name>
</gene>
<name>A0A1K0FK60_9ACTN</name>
<sequence length="147" mass="15513">MFIDHRRTTMRRILTVITLLGLSLFGLMLPSPASAASTLTADVTSATVVARGSAVDINATVECPAGMSGYLYLYITQRSGSGVAQGSGWTSIACTGAPQTVTVRALAQAGGQFFRPGEALITGDLSVCNEFECQYTQINETVRVTQN</sequence>